<dbReference type="Pfam" id="PF02899">
    <property type="entry name" value="Phage_int_SAM_1"/>
    <property type="match status" value="1"/>
</dbReference>
<comment type="caution">
    <text evidence="4">The sequence shown here is derived from an EMBL/GenBank/DDBJ whole genome shotgun (WGS) entry which is preliminary data.</text>
</comment>
<reference evidence="4 5" key="1">
    <citation type="submission" date="2018-03" db="EMBL/GenBank/DDBJ databases">
        <title>Aerobic endospore-forming bacteria genome sequencing and assembly.</title>
        <authorList>
            <person name="Cavalcante D.A."/>
            <person name="Driks A."/>
            <person name="Putonti C."/>
            <person name="De-Souza M.T."/>
        </authorList>
    </citation>
    <scope>NUCLEOTIDE SEQUENCE [LARGE SCALE GENOMIC DNA]</scope>
    <source>
        <strain evidence="4 5">SDF0037</strain>
    </source>
</reference>
<dbReference type="Proteomes" id="UP000317944">
    <property type="component" value="Unassembled WGS sequence"/>
</dbReference>
<dbReference type="GO" id="GO:0003677">
    <property type="term" value="F:DNA binding"/>
    <property type="evidence" value="ECO:0007669"/>
    <property type="project" value="UniProtKB-UniRule"/>
</dbReference>
<dbReference type="InterPro" id="IPR044068">
    <property type="entry name" value="CB"/>
</dbReference>
<dbReference type="Gene3D" id="1.10.150.130">
    <property type="match status" value="1"/>
</dbReference>
<evidence type="ECO:0000313" key="5">
    <source>
        <dbReference type="Proteomes" id="UP000317944"/>
    </source>
</evidence>
<feature type="non-terminal residue" evidence="4">
    <location>
        <position position="111"/>
    </location>
</feature>
<dbReference type="InterPro" id="IPR004107">
    <property type="entry name" value="Integrase_SAM-like_N"/>
</dbReference>
<dbReference type="InterPro" id="IPR010998">
    <property type="entry name" value="Integrase_recombinase_N"/>
</dbReference>
<accession>A0A544UTU3</accession>
<dbReference type="PROSITE" id="PS51900">
    <property type="entry name" value="CB"/>
    <property type="match status" value="1"/>
</dbReference>
<evidence type="ECO:0000259" key="3">
    <source>
        <dbReference type="PROSITE" id="PS51900"/>
    </source>
</evidence>
<protein>
    <submittedName>
        <fullName evidence="4">Integrase</fullName>
    </submittedName>
</protein>
<feature type="domain" description="Core-binding (CB)" evidence="3">
    <location>
        <begin position="7"/>
        <end position="82"/>
    </location>
</feature>
<evidence type="ECO:0000256" key="2">
    <source>
        <dbReference type="PROSITE-ProRule" id="PRU01248"/>
    </source>
</evidence>
<dbReference type="EMBL" id="SADV01000003">
    <property type="protein sequence ID" value="TQR37232.1"/>
    <property type="molecule type" value="Genomic_DNA"/>
</dbReference>
<dbReference type="InterPro" id="IPR011010">
    <property type="entry name" value="DNA_brk_join_enz"/>
</dbReference>
<gene>
    <name evidence="4" type="ORF">C7Y47_06025</name>
</gene>
<dbReference type="SUPFAM" id="SSF56349">
    <property type="entry name" value="DNA breaking-rejoining enzymes"/>
    <property type="match status" value="1"/>
</dbReference>
<organism evidence="4 5">
    <name type="scientific">Lysinibacillus sphaericus</name>
    <name type="common">Bacillus sphaericus</name>
    <dbReference type="NCBI Taxonomy" id="1421"/>
    <lineage>
        <taxon>Bacteria</taxon>
        <taxon>Bacillati</taxon>
        <taxon>Bacillota</taxon>
        <taxon>Bacilli</taxon>
        <taxon>Bacillales</taxon>
        <taxon>Bacillaceae</taxon>
        <taxon>Lysinibacillus</taxon>
    </lineage>
</organism>
<keyword evidence="1 2" id="KW-0238">DNA-binding</keyword>
<proteinExistence type="predicted"/>
<sequence length="111" mass="13124">MLLSKAWTLFEADKRIEGFSPQTLKAYRLQSFLLIGYFKDIEMELLDTNQLKEYLAISGKHLKPASLAHRIRFMKSFFRWSHEEGYLSKNPTSKIKEPKVGKRIPKYLTER</sequence>
<dbReference type="RefSeq" id="WP_185903411.1">
    <property type="nucleotide sequence ID" value="NZ_SADV01000003.1"/>
</dbReference>
<dbReference type="AlphaFoldDB" id="A0A544UTU3"/>
<evidence type="ECO:0000313" key="4">
    <source>
        <dbReference type="EMBL" id="TQR37232.1"/>
    </source>
</evidence>
<evidence type="ECO:0000256" key="1">
    <source>
        <dbReference type="ARBA" id="ARBA00023125"/>
    </source>
</evidence>
<name>A0A544UTU3_LYSSH</name>
<dbReference type="GO" id="GO:0015074">
    <property type="term" value="P:DNA integration"/>
    <property type="evidence" value="ECO:0007669"/>
    <property type="project" value="InterPro"/>
</dbReference>